<organism evidence="1 2">
    <name type="scientific">Dreissena polymorpha</name>
    <name type="common">Zebra mussel</name>
    <name type="synonym">Mytilus polymorpha</name>
    <dbReference type="NCBI Taxonomy" id="45954"/>
    <lineage>
        <taxon>Eukaryota</taxon>
        <taxon>Metazoa</taxon>
        <taxon>Spiralia</taxon>
        <taxon>Lophotrochozoa</taxon>
        <taxon>Mollusca</taxon>
        <taxon>Bivalvia</taxon>
        <taxon>Autobranchia</taxon>
        <taxon>Heteroconchia</taxon>
        <taxon>Euheterodonta</taxon>
        <taxon>Imparidentia</taxon>
        <taxon>Neoheterodontei</taxon>
        <taxon>Myida</taxon>
        <taxon>Dreissenoidea</taxon>
        <taxon>Dreissenidae</taxon>
        <taxon>Dreissena</taxon>
    </lineage>
</organism>
<gene>
    <name evidence="1" type="ORF">DPMN_077882</name>
</gene>
<accession>A0A9D4BQ11</accession>
<dbReference type="EMBL" id="JAIWYP010000015">
    <property type="protein sequence ID" value="KAH3702856.1"/>
    <property type="molecule type" value="Genomic_DNA"/>
</dbReference>
<name>A0A9D4BQ11_DREPO</name>
<evidence type="ECO:0000313" key="2">
    <source>
        <dbReference type="Proteomes" id="UP000828390"/>
    </source>
</evidence>
<dbReference type="AlphaFoldDB" id="A0A9D4BQ11"/>
<proteinExistence type="predicted"/>
<keyword evidence="2" id="KW-1185">Reference proteome</keyword>
<dbReference type="Proteomes" id="UP000828390">
    <property type="component" value="Unassembled WGS sequence"/>
</dbReference>
<reference evidence="1" key="2">
    <citation type="submission" date="2020-11" db="EMBL/GenBank/DDBJ databases">
        <authorList>
            <person name="McCartney M.A."/>
            <person name="Auch B."/>
            <person name="Kono T."/>
            <person name="Mallez S."/>
            <person name="Becker A."/>
            <person name="Gohl D.M."/>
            <person name="Silverstein K.A.T."/>
            <person name="Koren S."/>
            <person name="Bechman K.B."/>
            <person name="Herman A."/>
            <person name="Abrahante J.E."/>
            <person name="Garbe J."/>
        </authorList>
    </citation>
    <scope>NUCLEOTIDE SEQUENCE</scope>
    <source>
        <strain evidence="1">Duluth1</strain>
        <tissue evidence="1">Whole animal</tissue>
    </source>
</reference>
<reference evidence="1" key="1">
    <citation type="journal article" date="2019" name="bioRxiv">
        <title>The Genome of the Zebra Mussel, Dreissena polymorpha: A Resource for Invasive Species Research.</title>
        <authorList>
            <person name="McCartney M.A."/>
            <person name="Auch B."/>
            <person name="Kono T."/>
            <person name="Mallez S."/>
            <person name="Zhang Y."/>
            <person name="Obille A."/>
            <person name="Becker A."/>
            <person name="Abrahante J.E."/>
            <person name="Garbe J."/>
            <person name="Badalamenti J.P."/>
            <person name="Herman A."/>
            <person name="Mangelson H."/>
            <person name="Liachko I."/>
            <person name="Sullivan S."/>
            <person name="Sone E.D."/>
            <person name="Koren S."/>
            <person name="Silverstein K.A.T."/>
            <person name="Beckman K.B."/>
            <person name="Gohl D.M."/>
        </authorList>
    </citation>
    <scope>NUCLEOTIDE SEQUENCE</scope>
    <source>
        <strain evidence="1">Duluth1</strain>
        <tissue evidence="1">Whole animal</tissue>
    </source>
</reference>
<comment type="caution">
    <text evidence="1">The sequence shown here is derived from an EMBL/GenBank/DDBJ whole genome shotgun (WGS) entry which is preliminary data.</text>
</comment>
<sequence length="72" mass="7944">MDKPQHIYNVDEKGLQTEHSPPFVVGCRETTTPAITSARTATTTVIVCGNALGAQIPPYFVFKGEHMREELL</sequence>
<protein>
    <submittedName>
        <fullName evidence="1">Uncharacterized protein</fullName>
    </submittedName>
</protein>
<evidence type="ECO:0000313" key="1">
    <source>
        <dbReference type="EMBL" id="KAH3702856.1"/>
    </source>
</evidence>